<name>A0A0F9XNI0_9ZZZZ</name>
<feature type="transmembrane region" description="Helical" evidence="1">
    <location>
        <begin position="12"/>
        <end position="32"/>
    </location>
</feature>
<accession>A0A0F9XNI0</accession>
<feature type="transmembrane region" description="Helical" evidence="1">
    <location>
        <begin position="843"/>
        <end position="862"/>
    </location>
</feature>
<dbReference type="PANTHER" id="PTHR32063:SF0">
    <property type="entry name" value="SWARMING MOTILITY PROTEIN SWRC"/>
    <property type="match status" value="1"/>
</dbReference>
<dbReference type="Gene3D" id="3.30.70.1320">
    <property type="entry name" value="Multidrug efflux transporter AcrB pore domain like"/>
    <property type="match status" value="1"/>
</dbReference>
<dbReference type="PANTHER" id="PTHR32063">
    <property type="match status" value="1"/>
</dbReference>
<evidence type="ECO:0008006" key="3">
    <source>
        <dbReference type="Google" id="ProtNLM"/>
    </source>
</evidence>
<dbReference type="InterPro" id="IPR001036">
    <property type="entry name" value="Acrflvin-R"/>
</dbReference>
<dbReference type="InterPro" id="IPR027463">
    <property type="entry name" value="AcrB_DN_DC_subdom"/>
</dbReference>
<feature type="transmembrane region" description="Helical" evidence="1">
    <location>
        <begin position="385"/>
        <end position="409"/>
    </location>
</feature>
<sequence>MISFLLHRPIAVFMTILALVLLGLVAILRIPISLMPDISIPEITVHVNYPNNTAREIETKVIRPLRNQLSQISNLNDIKSESRDGSAIIILEYQYGTDTDFAFIETNEKIDAALSFLPQDIDRPRAIKASTTDIPVLNLTVSLKEDYSDSRFLELSEFVETVLVKRIEQLPQVALADISGQTQAEISITPNNQLTQSLGINLITIANAVQQNNFEQGNLIVQNGNYQYNFKFSNSLRTKKDIEDVYVSSENRLVQIKDIATVKVQPQQDLGLVYNNSKRALVLAVIKQANARTYELKTSLEKLITSFESDYPELDFQINQDQTSILKMSIDNLKLSLLIGSVLAILIMFLFSKDIKSSLIIAISIPISLIMSILIMFGLGLSINIISLSGLIFGVGLMIDNSIIVIDNINQKLVAGVNLIEACITGTNEIISPLFSSVLTTCSVFVPLIFLRGITGALFYDQAMAVSIGLGSSLLVSILIIPVVFNQIKSKRVLWEKRFDLNLEKLKIEDLYEKGYNYFNERKYIVYITSIGFMILALILFIQLEYEKLPQINQTEAILTLDWNENINVEENHRRILNIFHGYPNLEIYYAEVGIQQFLLKRDNLQSFSESKVYFKLKTVEDLSKFKSLIGVYLSKSYPNAKFRFDPPKNLFEYVFGNEKAHLLAKISNSNSLEVPNEREFSEIRNTMGPKNKSYVTLQNTSAIEILHDNLLLYGVDYYQLINELKTIFNQNLIDDLKANKKFFPIKLNYEKSEINRNIYELNITNKNGEAIPLRHLIRVNKVLNYKSIHADRSGEYLGFELTPEKTEELTVTDIRESFKEKSVWNVRFAGSYYDLKDLNRELLWVALVSLLLLYFIMSAQFESFWQPLIILTEIPIDIGGGLLLLWLFGGTINVMSAMGIVIMSGIIINDSILKLHTINLLRKKGLVTEDAIKQSGKLRLKPILMTSLTTILALSPFLFASGLGSELQKPLALTVIGGMIIGVFISLYFIPFIYKLLHNWLD</sequence>
<dbReference type="GO" id="GO:0005886">
    <property type="term" value="C:plasma membrane"/>
    <property type="evidence" value="ECO:0007669"/>
    <property type="project" value="TreeGrafter"/>
</dbReference>
<feature type="transmembrane region" description="Helical" evidence="1">
    <location>
        <begin position="359"/>
        <end position="379"/>
    </location>
</feature>
<feature type="transmembrane region" description="Helical" evidence="1">
    <location>
        <begin position="972"/>
        <end position="995"/>
    </location>
</feature>
<proteinExistence type="predicted"/>
<reference evidence="2" key="1">
    <citation type="journal article" date="2015" name="Nature">
        <title>Complex archaea that bridge the gap between prokaryotes and eukaryotes.</title>
        <authorList>
            <person name="Spang A."/>
            <person name="Saw J.H."/>
            <person name="Jorgensen S.L."/>
            <person name="Zaremba-Niedzwiedzka K."/>
            <person name="Martijn J."/>
            <person name="Lind A.E."/>
            <person name="van Eijk R."/>
            <person name="Schleper C."/>
            <person name="Guy L."/>
            <person name="Ettema T.J."/>
        </authorList>
    </citation>
    <scope>NUCLEOTIDE SEQUENCE</scope>
</reference>
<dbReference type="PRINTS" id="PR00702">
    <property type="entry name" value="ACRIFLAVINRP"/>
</dbReference>
<dbReference type="GO" id="GO:0042910">
    <property type="term" value="F:xenobiotic transmembrane transporter activity"/>
    <property type="evidence" value="ECO:0007669"/>
    <property type="project" value="TreeGrafter"/>
</dbReference>
<gene>
    <name evidence="2" type="ORF">LCGC14_0123600</name>
</gene>
<dbReference type="AlphaFoldDB" id="A0A0F9XNI0"/>
<dbReference type="SUPFAM" id="SSF82866">
    <property type="entry name" value="Multidrug efflux transporter AcrB transmembrane domain"/>
    <property type="match status" value="2"/>
</dbReference>
<feature type="transmembrane region" description="Helical" evidence="1">
    <location>
        <begin position="524"/>
        <end position="544"/>
    </location>
</feature>
<comment type="caution">
    <text evidence="2">The sequence shown here is derived from an EMBL/GenBank/DDBJ whole genome shotgun (WGS) entry which is preliminary data.</text>
</comment>
<evidence type="ECO:0000313" key="2">
    <source>
        <dbReference type="EMBL" id="KKO00952.1"/>
    </source>
</evidence>
<feature type="transmembrane region" description="Helical" evidence="1">
    <location>
        <begin position="463"/>
        <end position="485"/>
    </location>
</feature>
<dbReference type="EMBL" id="LAZR01000038">
    <property type="protein sequence ID" value="KKO00952.1"/>
    <property type="molecule type" value="Genomic_DNA"/>
</dbReference>
<feature type="transmembrane region" description="Helical" evidence="1">
    <location>
        <begin position="944"/>
        <end position="966"/>
    </location>
</feature>
<keyword evidence="1" id="KW-0812">Transmembrane</keyword>
<organism evidence="2">
    <name type="scientific">marine sediment metagenome</name>
    <dbReference type="NCBI Taxonomy" id="412755"/>
    <lineage>
        <taxon>unclassified sequences</taxon>
        <taxon>metagenomes</taxon>
        <taxon>ecological metagenomes</taxon>
    </lineage>
</organism>
<keyword evidence="1" id="KW-1133">Transmembrane helix</keyword>
<feature type="transmembrane region" description="Helical" evidence="1">
    <location>
        <begin position="895"/>
        <end position="914"/>
    </location>
</feature>
<keyword evidence="1" id="KW-0472">Membrane</keyword>
<evidence type="ECO:0000256" key="1">
    <source>
        <dbReference type="SAM" id="Phobius"/>
    </source>
</evidence>
<feature type="transmembrane region" description="Helical" evidence="1">
    <location>
        <begin position="333"/>
        <end position="352"/>
    </location>
</feature>
<protein>
    <recommendedName>
        <fullName evidence="3">SSD domain-containing protein</fullName>
    </recommendedName>
</protein>
<dbReference type="Gene3D" id="3.30.2090.10">
    <property type="entry name" value="Multidrug efflux transporter AcrB TolC docking domain, DN and DC subdomains"/>
    <property type="match status" value="2"/>
</dbReference>
<dbReference type="Gene3D" id="1.20.1640.10">
    <property type="entry name" value="Multidrug efflux transporter AcrB transmembrane domain"/>
    <property type="match status" value="2"/>
</dbReference>
<dbReference type="SUPFAM" id="SSF82693">
    <property type="entry name" value="Multidrug efflux transporter AcrB pore domain, PN1, PN2, PC1 and PC2 subdomains"/>
    <property type="match status" value="2"/>
</dbReference>
<feature type="transmembrane region" description="Helical" evidence="1">
    <location>
        <begin position="430"/>
        <end position="451"/>
    </location>
</feature>
<dbReference type="Gene3D" id="3.30.70.1430">
    <property type="entry name" value="Multidrug efflux transporter AcrB pore domain"/>
    <property type="match status" value="2"/>
</dbReference>
<dbReference type="Pfam" id="PF00873">
    <property type="entry name" value="ACR_tran"/>
    <property type="match status" value="1"/>
</dbReference>
<dbReference type="Gene3D" id="3.30.70.1440">
    <property type="entry name" value="Multidrug efflux transporter AcrB pore domain"/>
    <property type="match status" value="1"/>
</dbReference>
<dbReference type="SUPFAM" id="SSF82714">
    <property type="entry name" value="Multidrug efflux transporter AcrB TolC docking domain, DN and DC subdomains"/>
    <property type="match status" value="1"/>
</dbReference>